<protein>
    <submittedName>
        <fullName evidence="1">Uncharacterized protein</fullName>
    </submittedName>
</protein>
<reference evidence="1" key="1">
    <citation type="journal article" date="2023" name="Nat. Commun.">
        <title>Diploid and tetraploid genomes of Acorus and the evolution of monocots.</title>
        <authorList>
            <person name="Ma L."/>
            <person name="Liu K.W."/>
            <person name="Li Z."/>
            <person name="Hsiao Y.Y."/>
            <person name="Qi Y."/>
            <person name="Fu T."/>
            <person name="Tang G.D."/>
            <person name="Zhang D."/>
            <person name="Sun W.H."/>
            <person name="Liu D.K."/>
            <person name="Li Y."/>
            <person name="Chen G.Z."/>
            <person name="Liu X.D."/>
            <person name="Liao X.Y."/>
            <person name="Jiang Y.T."/>
            <person name="Yu X."/>
            <person name="Hao Y."/>
            <person name="Huang J."/>
            <person name="Zhao X.W."/>
            <person name="Ke S."/>
            <person name="Chen Y.Y."/>
            <person name="Wu W.L."/>
            <person name="Hsu J.L."/>
            <person name="Lin Y.F."/>
            <person name="Huang M.D."/>
            <person name="Li C.Y."/>
            <person name="Huang L."/>
            <person name="Wang Z.W."/>
            <person name="Zhao X."/>
            <person name="Zhong W.Y."/>
            <person name="Peng D.H."/>
            <person name="Ahmad S."/>
            <person name="Lan S."/>
            <person name="Zhang J.S."/>
            <person name="Tsai W.C."/>
            <person name="Van de Peer Y."/>
            <person name="Liu Z.J."/>
        </authorList>
    </citation>
    <scope>NUCLEOTIDE SEQUENCE</scope>
    <source>
        <strain evidence="1">SCP</strain>
    </source>
</reference>
<gene>
    <name evidence="1" type="ORF">QJS04_geneDACA016308</name>
</gene>
<dbReference type="AlphaFoldDB" id="A0AAV9ASU8"/>
<dbReference type="EMBL" id="JAUJYN010000007">
    <property type="protein sequence ID" value="KAK1267331.1"/>
    <property type="molecule type" value="Genomic_DNA"/>
</dbReference>
<comment type="caution">
    <text evidence="1">The sequence shown here is derived from an EMBL/GenBank/DDBJ whole genome shotgun (WGS) entry which is preliminary data.</text>
</comment>
<accession>A0AAV9ASU8</accession>
<evidence type="ECO:0000313" key="2">
    <source>
        <dbReference type="Proteomes" id="UP001179952"/>
    </source>
</evidence>
<dbReference type="Proteomes" id="UP001179952">
    <property type="component" value="Unassembled WGS sequence"/>
</dbReference>
<name>A0AAV9ASU8_ACOGR</name>
<keyword evidence="2" id="KW-1185">Reference proteome</keyword>
<reference evidence="1" key="2">
    <citation type="submission" date="2023-06" db="EMBL/GenBank/DDBJ databases">
        <authorList>
            <person name="Ma L."/>
            <person name="Liu K.-W."/>
            <person name="Li Z."/>
            <person name="Hsiao Y.-Y."/>
            <person name="Qi Y."/>
            <person name="Fu T."/>
            <person name="Tang G."/>
            <person name="Zhang D."/>
            <person name="Sun W.-H."/>
            <person name="Liu D.-K."/>
            <person name="Li Y."/>
            <person name="Chen G.-Z."/>
            <person name="Liu X.-D."/>
            <person name="Liao X.-Y."/>
            <person name="Jiang Y.-T."/>
            <person name="Yu X."/>
            <person name="Hao Y."/>
            <person name="Huang J."/>
            <person name="Zhao X.-W."/>
            <person name="Ke S."/>
            <person name="Chen Y.-Y."/>
            <person name="Wu W.-L."/>
            <person name="Hsu J.-L."/>
            <person name="Lin Y.-F."/>
            <person name="Huang M.-D."/>
            <person name="Li C.-Y."/>
            <person name="Huang L."/>
            <person name="Wang Z.-W."/>
            <person name="Zhao X."/>
            <person name="Zhong W.-Y."/>
            <person name="Peng D.-H."/>
            <person name="Ahmad S."/>
            <person name="Lan S."/>
            <person name="Zhang J.-S."/>
            <person name="Tsai W.-C."/>
            <person name="Van De Peer Y."/>
            <person name="Liu Z.-J."/>
        </authorList>
    </citation>
    <scope>NUCLEOTIDE SEQUENCE</scope>
    <source>
        <strain evidence="1">SCP</strain>
        <tissue evidence="1">Leaves</tissue>
    </source>
</reference>
<evidence type="ECO:0000313" key="1">
    <source>
        <dbReference type="EMBL" id="KAK1267331.1"/>
    </source>
</evidence>
<sequence length="58" mass="6650">MSSDLTSLEGLWESREKAKGYKRSEHSSQSVSKFHLYYSVVHTIGTQQCGVQRKQSMQ</sequence>
<proteinExistence type="predicted"/>
<organism evidence="1 2">
    <name type="scientific">Acorus gramineus</name>
    <name type="common">Dwarf sweet flag</name>
    <dbReference type="NCBI Taxonomy" id="55184"/>
    <lineage>
        <taxon>Eukaryota</taxon>
        <taxon>Viridiplantae</taxon>
        <taxon>Streptophyta</taxon>
        <taxon>Embryophyta</taxon>
        <taxon>Tracheophyta</taxon>
        <taxon>Spermatophyta</taxon>
        <taxon>Magnoliopsida</taxon>
        <taxon>Liliopsida</taxon>
        <taxon>Acoraceae</taxon>
        <taxon>Acorus</taxon>
    </lineage>
</organism>